<dbReference type="Pfam" id="PF20179">
    <property type="entry name" value="MSS51_C"/>
    <property type="match status" value="1"/>
</dbReference>
<dbReference type="VGNC" id="VGNC:25255">
    <property type="gene designation" value="ZMYND15"/>
</dbReference>
<keyword evidence="1" id="KW-0479">Metal-binding</keyword>
<dbReference type="Pfam" id="PF01753">
    <property type="entry name" value="zf-MYND"/>
    <property type="match status" value="1"/>
</dbReference>
<dbReference type="Gene3D" id="6.10.140.2220">
    <property type="match status" value="1"/>
</dbReference>
<protein>
    <submittedName>
        <fullName evidence="7">Zinc finger MYND-type containing 15</fullName>
    </submittedName>
</protein>
<dbReference type="Bgee" id="ENSECAG00000017597">
    <property type="expression patterns" value="Expressed in testis and 10 other cell types or tissues"/>
</dbReference>
<evidence type="ECO:0000256" key="2">
    <source>
        <dbReference type="ARBA" id="ARBA00022771"/>
    </source>
</evidence>
<evidence type="ECO:0000313" key="8">
    <source>
        <dbReference type="Proteomes" id="UP000002281"/>
    </source>
</evidence>
<keyword evidence="3" id="KW-0862">Zinc</keyword>
<dbReference type="InterPro" id="IPR042989">
    <property type="entry name" value="ZMY15"/>
</dbReference>
<feature type="compositionally biased region" description="Basic residues" evidence="5">
    <location>
        <begin position="683"/>
        <end position="700"/>
    </location>
</feature>
<organism evidence="7 8">
    <name type="scientific">Equus caballus</name>
    <name type="common">Horse</name>
    <dbReference type="NCBI Taxonomy" id="9796"/>
    <lineage>
        <taxon>Eukaryota</taxon>
        <taxon>Metazoa</taxon>
        <taxon>Chordata</taxon>
        <taxon>Craniata</taxon>
        <taxon>Vertebrata</taxon>
        <taxon>Euteleostomi</taxon>
        <taxon>Mammalia</taxon>
        <taxon>Eutheria</taxon>
        <taxon>Laurasiatheria</taxon>
        <taxon>Perissodactyla</taxon>
        <taxon>Equidae</taxon>
        <taxon>Equus</taxon>
    </lineage>
</organism>
<dbReference type="GO" id="GO:0045892">
    <property type="term" value="P:negative regulation of DNA-templated transcription"/>
    <property type="evidence" value="ECO:0007669"/>
    <property type="project" value="InterPro"/>
</dbReference>
<feature type="domain" description="MYND-type" evidence="6">
    <location>
        <begin position="310"/>
        <end position="356"/>
    </location>
</feature>
<reference evidence="7" key="3">
    <citation type="submission" date="2025-09" db="UniProtKB">
        <authorList>
            <consortium name="Ensembl"/>
        </authorList>
    </citation>
    <scope>IDENTIFICATION</scope>
    <source>
        <strain evidence="7">Thoroughbred</strain>
    </source>
</reference>
<dbReference type="PROSITE" id="PS50865">
    <property type="entry name" value="ZF_MYND_2"/>
    <property type="match status" value="1"/>
</dbReference>
<dbReference type="GO" id="GO:0008270">
    <property type="term" value="F:zinc ion binding"/>
    <property type="evidence" value="ECO:0007669"/>
    <property type="project" value="UniProtKB-KW"/>
</dbReference>
<evidence type="ECO:0000259" key="6">
    <source>
        <dbReference type="PROSITE" id="PS50865"/>
    </source>
</evidence>
<sequence length="700" mass="76864">MEFVSGYRDEFLDFAALLFGWFRKFVAERGAAAASVDGRWQQLETQIRRLPQDPALWVLHVLPNHSVGISLGQGAEPGPGPGLGAARLLGDEPPLHLRDLSPYVSFVSLEEGEEEEEEKEEEEENVEEEGADMEKVEPEEDGEPAPVSSETPQEANPPGEPEEAEQDAGGGEDGCREDRAEDEKGPERRKGRRSEAAPLHLSCLLLVTDEHGTILGIDLLMDGAQGSAGRVSGTENLAPRAYALLCHSMTCPMGSGDPRKPRQLTVGDAQLHRELESLVPRLGVKLAKTPMRTWGPQPGFTFASLRARTCHVCHRHSFEVKLTPCPQCSAVLYCGEACLRADWQRCPDDVSHRFWCPRLAAFMERAGELATLPFTYTAEVTSETFNKEAFLASRGLTRGYWTQLSMLIPGPGTPRHPWGSTPSLSLLLGGDPYQLLQGDGPALMPPLPPDPPRGLFVPELNIQNKQSLKIHVVEAGKEFDLVMVFWELLVLLPHVALELQFVGDGLPPESDQQHFTLQRNGPEVSARSGPGVSARLNSGTKEKGGHRDLQIKVSARPYHLLQGPKPDLVIGFNSGFGLKDTWLSSLPRLQSLRVPAFFTESSEYGCVMDDQTMAVATGGGTSPPQPNPFRSPFRLRAGDNCMPWYCNAFIFHLVYKPPQGNGARPAPRPAPPAPTPAAPPVPARRRRGEKKLRRGARRRR</sequence>
<name>A0A3Q2HJ37_HORSE</name>
<dbReference type="InterPro" id="IPR002893">
    <property type="entry name" value="Znf_MYND"/>
</dbReference>
<dbReference type="SUPFAM" id="SSF144232">
    <property type="entry name" value="HIT/MYND zinc finger-like"/>
    <property type="match status" value="1"/>
</dbReference>
<evidence type="ECO:0000256" key="3">
    <source>
        <dbReference type="ARBA" id="ARBA00022833"/>
    </source>
</evidence>
<feature type="region of interest" description="Disordered" evidence="5">
    <location>
        <begin position="660"/>
        <end position="700"/>
    </location>
</feature>
<evidence type="ECO:0000256" key="4">
    <source>
        <dbReference type="PROSITE-ProRule" id="PRU00134"/>
    </source>
</evidence>
<feature type="compositionally biased region" description="Acidic residues" evidence="5">
    <location>
        <begin position="110"/>
        <end position="143"/>
    </location>
</feature>
<evidence type="ECO:0000256" key="1">
    <source>
        <dbReference type="ARBA" id="ARBA00022723"/>
    </source>
</evidence>
<dbReference type="Proteomes" id="UP000002281">
    <property type="component" value="Chromosome 11"/>
</dbReference>
<gene>
    <name evidence="7 9" type="primary">ZMYND15</name>
</gene>
<dbReference type="Ensembl" id="ENSECAT00000048229.3">
    <property type="protein sequence ID" value="ENSECAP00000033197.2"/>
    <property type="gene ID" value="ENSECAG00000017597.4"/>
</dbReference>
<dbReference type="GO" id="GO:0042826">
    <property type="term" value="F:histone deacetylase binding"/>
    <property type="evidence" value="ECO:0007669"/>
    <property type="project" value="InterPro"/>
</dbReference>
<dbReference type="ExpressionAtlas" id="A0A3Q2HJ37">
    <property type="expression patterns" value="baseline"/>
</dbReference>
<evidence type="ECO:0000313" key="9">
    <source>
        <dbReference type="VGNC" id="VGNC:25255"/>
    </source>
</evidence>
<keyword evidence="8" id="KW-1185">Reference proteome</keyword>
<feature type="region of interest" description="Disordered" evidence="5">
    <location>
        <begin position="109"/>
        <end position="196"/>
    </location>
</feature>
<feature type="region of interest" description="Disordered" evidence="5">
    <location>
        <begin position="71"/>
        <end position="90"/>
    </location>
</feature>
<feature type="region of interest" description="Disordered" evidence="5">
    <location>
        <begin position="511"/>
        <end position="546"/>
    </location>
</feature>
<proteinExistence type="predicted"/>
<evidence type="ECO:0000313" key="7">
    <source>
        <dbReference type="Ensembl" id="ENSECAP00000033197.2"/>
    </source>
</evidence>
<feature type="compositionally biased region" description="Pro residues" evidence="5">
    <location>
        <begin position="666"/>
        <end position="682"/>
    </location>
</feature>
<dbReference type="GeneTree" id="ENSGT00390000000527"/>
<keyword evidence="2 4" id="KW-0863">Zinc-finger</keyword>
<dbReference type="AlphaFoldDB" id="A0A3Q2HJ37"/>
<dbReference type="InterPro" id="IPR046824">
    <property type="entry name" value="Mss51-like_C"/>
</dbReference>
<reference evidence="7" key="2">
    <citation type="submission" date="2025-08" db="UniProtKB">
        <authorList>
            <consortium name="Ensembl"/>
        </authorList>
    </citation>
    <scope>IDENTIFICATION</scope>
    <source>
        <strain evidence="7">Thoroughbred</strain>
    </source>
</reference>
<reference evidence="7 8" key="1">
    <citation type="journal article" date="2009" name="Science">
        <title>Genome sequence, comparative analysis, and population genetics of the domestic horse.</title>
        <authorList>
            <consortium name="Broad Institute Genome Sequencing Platform"/>
            <consortium name="Broad Institute Whole Genome Assembly Team"/>
            <person name="Wade C.M."/>
            <person name="Giulotto E."/>
            <person name="Sigurdsson S."/>
            <person name="Zoli M."/>
            <person name="Gnerre S."/>
            <person name="Imsland F."/>
            <person name="Lear T.L."/>
            <person name="Adelson D.L."/>
            <person name="Bailey E."/>
            <person name="Bellone R.R."/>
            <person name="Bloecker H."/>
            <person name="Distl O."/>
            <person name="Edgar R.C."/>
            <person name="Garber M."/>
            <person name="Leeb T."/>
            <person name="Mauceli E."/>
            <person name="MacLeod J.N."/>
            <person name="Penedo M.C.T."/>
            <person name="Raison J.M."/>
            <person name="Sharpe T."/>
            <person name="Vogel J."/>
            <person name="Andersson L."/>
            <person name="Antczak D.F."/>
            <person name="Biagi T."/>
            <person name="Binns M.M."/>
            <person name="Chowdhary B.P."/>
            <person name="Coleman S.J."/>
            <person name="Della Valle G."/>
            <person name="Fryc S."/>
            <person name="Guerin G."/>
            <person name="Hasegawa T."/>
            <person name="Hill E.W."/>
            <person name="Jurka J."/>
            <person name="Kiialainen A."/>
            <person name="Lindgren G."/>
            <person name="Liu J."/>
            <person name="Magnani E."/>
            <person name="Mickelson J.R."/>
            <person name="Murray J."/>
            <person name="Nergadze S.G."/>
            <person name="Onofrio R."/>
            <person name="Pedroni S."/>
            <person name="Piras M.F."/>
            <person name="Raudsepp T."/>
            <person name="Rocchi M."/>
            <person name="Roeed K.H."/>
            <person name="Ryder O.A."/>
            <person name="Searle S."/>
            <person name="Skow L."/>
            <person name="Swinburne J.E."/>
            <person name="Syvaenen A.C."/>
            <person name="Tozaki T."/>
            <person name="Valberg S.J."/>
            <person name="Vaudin M."/>
            <person name="White J.R."/>
            <person name="Zody M.C."/>
            <person name="Lander E.S."/>
            <person name="Lindblad-Toh K."/>
        </authorList>
    </citation>
    <scope>NUCLEOTIDE SEQUENCE [LARGE SCALE GENOMIC DNA]</scope>
    <source>
        <strain evidence="7 8">Thoroughbred</strain>
    </source>
</reference>
<dbReference type="PANTHER" id="PTHR47085:SF1">
    <property type="entry name" value="ZINC FINGER MYND DOMAIN-CONTAINING PROTEIN 15"/>
    <property type="match status" value="1"/>
</dbReference>
<evidence type="ECO:0000256" key="5">
    <source>
        <dbReference type="SAM" id="MobiDB-lite"/>
    </source>
</evidence>
<feature type="compositionally biased region" description="Basic and acidic residues" evidence="5">
    <location>
        <begin position="173"/>
        <end position="188"/>
    </location>
</feature>
<accession>A0A3Q2HJ37</accession>
<dbReference type="PANTHER" id="PTHR47085">
    <property type="entry name" value="ZINC FINGER MYND DOMAIN-CONTAINING PROTEIN 15"/>
    <property type="match status" value="1"/>
</dbReference>